<dbReference type="GO" id="GO:0003677">
    <property type="term" value="F:DNA binding"/>
    <property type="evidence" value="ECO:0007669"/>
    <property type="project" value="InterPro"/>
</dbReference>
<reference evidence="4" key="1">
    <citation type="submission" date="2015-12" db="EMBL/GenBank/DDBJ databases">
        <authorList>
            <person name="Lauer A."/>
            <person name="Humrighouse B."/>
            <person name="Loparev V."/>
            <person name="Shewmaker P.L."/>
            <person name="Whitney A.M."/>
            <person name="McLaughlin R.W."/>
        </authorList>
    </citation>
    <scope>NUCLEOTIDE SEQUENCE [LARGE SCALE GENOMIC DNA]</scope>
    <source>
        <strain evidence="4">LMG 26678</strain>
    </source>
</reference>
<dbReference type="PANTHER" id="PTHR41313:SF1">
    <property type="entry name" value="DNA METHYLASE ADENINE-SPECIFIC DOMAIN-CONTAINING PROTEIN"/>
    <property type="match status" value="1"/>
</dbReference>
<dbReference type="SUPFAM" id="SSF53335">
    <property type="entry name" value="S-adenosyl-L-methionine-dependent methyltransferases"/>
    <property type="match status" value="1"/>
</dbReference>
<dbReference type="PANTHER" id="PTHR41313">
    <property type="entry name" value="ADENINE-SPECIFIC METHYLTRANSFERASE"/>
    <property type="match status" value="1"/>
</dbReference>
<evidence type="ECO:0000259" key="2">
    <source>
        <dbReference type="Pfam" id="PF21106"/>
    </source>
</evidence>
<protein>
    <submittedName>
        <fullName evidence="3">Adenine methyltransferase</fullName>
    </submittedName>
</protein>
<dbReference type="InterPro" id="IPR048375">
    <property type="entry name" value="YtxK-like_N"/>
</dbReference>
<dbReference type="InterPro" id="IPR029063">
    <property type="entry name" value="SAM-dependent_MTases_sf"/>
</dbReference>
<gene>
    <name evidence="3" type="ORF">ATZ35_09860</name>
</gene>
<evidence type="ECO:0000259" key="1">
    <source>
        <dbReference type="Pfam" id="PF02384"/>
    </source>
</evidence>
<dbReference type="InterPro" id="IPR003356">
    <property type="entry name" value="DNA_methylase_A-5"/>
</dbReference>
<sequence>MFPEKIEKAFGLMEQSIQLLKQSLDTSFLDAYTENGENIIDNFQVRVLDGVPDEQTVQKLKTIYQQLQAIELEPEEIRRLSQLILLKGNKAESLQANHQLTPDSIGFLFVYLIEQLYKQDYSLKILDIASGMGNLLLTIILNLNIANYQAQGFGVDIDDTLLSVSATNNEWTKAAIQLFHQDGLQDLLVDPVDIAVSDLPIGYYPNDEKAKEFDSAAEEGHSYAHHLLMEQAMKFVKPDGYGLFLIPTNILETEQSSFFKNWLQKNVYLQGMIQLPDELFKSVQSRKSILFVQNKGEHSEQVKEVLVAKLGSLKDPAKITQFFQQFEAWKSSNLK</sequence>
<dbReference type="InterPro" id="IPR016843">
    <property type="entry name" value="S-AdoMet-dep_Ade-MeTrfase_prd"/>
</dbReference>
<dbReference type="EMBL" id="CP013655">
    <property type="protein sequence ID" value="ALS37446.1"/>
    <property type="molecule type" value="Genomic_DNA"/>
</dbReference>
<feature type="domain" description="DNA methylase adenine-specific" evidence="1">
    <location>
        <begin position="100"/>
        <end position="308"/>
    </location>
</feature>
<dbReference type="AlphaFoldDB" id="A0A0U2WQA7"/>
<proteinExistence type="predicted"/>
<evidence type="ECO:0000313" key="4">
    <source>
        <dbReference type="Proteomes" id="UP000067523"/>
    </source>
</evidence>
<keyword evidence="3" id="KW-0489">Methyltransferase</keyword>
<dbReference type="PIRSF" id="PIRSF026567">
    <property type="entry name" value="Adenine_mtase_bact_prd"/>
    <property type="match status" value="1"/>
</dbReference>
<dbReference type="Proteomes" id="UP000067523">
    <property type="component" value="Chromosome"/>
</dbReference>
<dbReference type="Pfam" id="PF21106">
    <property type="entry name" value="YtxK_like"/>
    <property type="match status" value="1"/>
</dbReference>
<organism evidence="3 4">
    <name type="scientific">Enterococcus rotai</name>
    <dbReference type="NCBI Taxonomy" id="118060"/>
    <lineage>
        <taxon>Bacteria</taxon>
        <taxon>Bacillati</taxon>
        <taxon>Bacillota</taxon>
        <taxon>Bacilli</taxon>
        <taxon>Lactobacillales</taxon>
        <taxon>Enterococcaceae</taxon>
        <taxon>Enterococcus</taxon>
    </lineage>
</organism>
<dbReference type="RefSeq" id="WP_208927107.1">
    <property type="nucleotide sequence ID" value="NZ_CP013655.1"/>
</dbReference>
<dbReference type="KEGG" id="erx:ATZ35_09860"/>
<dbReference type="InterPro" id="IPR052933">
    <property type="entry name" value="DNA_Protect_Modify"/>
</dbReference>
<dbReference type="GO" id="GO:0008170">
    <property type="term" value="F:N-methyltransferase activity"/>
    <property type="evidence" value="ECO:0007669"/>
    <property type="project" value="InterPro"/>
</dbReference>
<name>A0A0U2WQA7_9ENTE</name>
<keyword evidence="3" id="KW-0808">Transferase</keyword>
<feature type="domain" description="YtxK-like N-terminal helical" evidence="2">
    <location>
        <begin position="7"/>
        <end position="88"/>
    </location>
</feature>
<dbReference type="Gene3D" id="3.40.50.150">
    <property type="entry name" value="Vaccinia Virus protein VP39"/>
    <property type="match status" value="1"/>
</dbReference>
<dbReference type="Gene3D" id="1.10.150.470">
    <property type="match status" value="1"/>
</dbReference>
<keyword evidence="4" id="KW-1185">Reference proteome</keyword>
<dbReference type="STRING" id="118060.ATZ35_09860"/>
<dbReference type="Pfam" id="PF02384">
    <property type="entry name" value="N6_Mtase"/>
    <property type="match status" value="1"/>
</dbReference>
<evidence type="ECO:0000313" key="3">
    <source>
        <dbReference type="EMBL" id="ALS37446.1"/>
    </source>
</evidence>
<accession>A0A0U2WQA7</accession>
<dbReference type="GO" id="GO:0032259">
    <property type="term" value="P:methylation"/>
    <property type="evidence" value="ECO:0007669"/>
    <property type="project" value="UniProtKB-KW"/>
</dbReference>